<evidence type="ECO:0000313" key="1">
    <source>
        <dbReference type="EMBL" id="DAD84644.1"/>
    </source>
</evidence>
<sequence length="75" mass="8765">MMKVIYAIRAVAIIFMAGSVGSVEIDRVDVWTGFCQSMLGISLYINSNYWEQTVRQLNRRQKYDRSRNSVQCLQR</sequence>
<name>A0A8S5MQZ3_9CAUD</name>
<protein>
    <submittedName>
        <fullName evidence="1">Uncharacterized protein</fullName>
    </submittedName>
</protein>
<accession>A0A8S5MQZ3</accession>
<organism evidence="1">
    <name type="scientific">Caudovirales sp. ctqI92</name>
    <dbReference type="NCBI Taxonomy" id="2826785"/>
    <lineage>
        <taxon>Viruses</taxon>
        <taxon>Duplodnaviria</taxon>
        <taxon>Heunggongvirae</taxon>
        <taxon>Uroviricota</taxon>
        <taxon>Caudoviricetes</taxon>
    </lineage>
</organism>
<proteinExistence type="predicted"/>
<dbReference type="EMBL" id="BK014963">
    <property type="protein sequence ID" value="DAD84644.1"/>
    <property type="molecule type" value="Genomic_DNA"/>
</dbReference>
<reference evidence="1" key="1">
    <citation type="journal article" date="2021" name="Proc. Natl. Acad. Sci. U.S.A.">
        <title>A Catalog of Tens of Thousands of Viruses from Human Metagenomes Reveals Hidden Associations with Chronic Diseases.</title>
        <authorList>
            <person name="Tisza M.J."/>
            <person name="Buck C.B."/>
        </authorList>
    </citation>
    <scope>NUCLEOTIDE SEQUENCE</scope>
    <source>
        <strain evidence="1">CtqI92</strain>
    </source>
</reference>